<evidence type="ECO:0000256" key="2">
    <source>
        <dbReference type="SAM" id="MobiDB-lite"/>
    </source>
</evidence>
<accession>A0A811RRD5</accession>
<organism evidence="3 4">
    <name type="scientific">Miscanthus lutarioriparius</name>
    <dbReference type="NCBI Taxonomy" id="422564"/>
    <lineage>
        <taxon>Eukaryota</taxon>
        <taxon>Viridiplantae</taxon>
        <taxon>Streptophyta</taxon>
        <taxon>Embryophyta</taxon>
        <taxon>Tracheophyta</taxon>
        <taxon>Spermatophyta</taxon>
        <taxon>Magnoliopsida</taxon>
        <taxon>Liliopsida</taxon>
        <taxon>Poales</taxon>
        <taxon>Poaceae</taxon>
        <taxon>PACMAD clade</taxon>
        <taxon>Panicoideae</taxon>
        <taxon>Andropogonodae</taxon>
        <taxon>Andropogoneae</taxon>
        <taxon>Saccharinae</taxon>
        <taxon>Miscanthus</taxon>
    </lineage>
</organism>
<protein>
    <submittedName>
        <fullName evidence="3">Uncharacterized protein</fullName>
    </submittedName>
</protein>
<comment type="caution">
    <text evidence="3">The sequence shown here is derived from an EMBL/GenBank/DDBJ whole genome shotgun (WGS) entry which is preliminary data.</text>
</comment>
<dbReference type="EMBL" id="CAJGYO010000016">
    <property type="protein sequence ID" value="CAD6272346.1"/>
    <property type="molecule type" value="Genomic_DNA"/>
</dbReference>
<feature type="region of interest" description="Disordered" evidence="2">
    <location>
        <begin position="197"/>
        <end position="224"/>
    </location>
</feature>
<dbReference type="Proteomes" id="UP000604825">
    <property type="component" value="Unassembled WGS sequence"/>
</dbReference>
<dbReference type="AlphaFoldDB" id="A0A811RRD5"/>
<evidence type="ECO:0000256" key="1">
    <source>
        <dbReference type="SAM" id="Coils"/>
    </source>
</evidence>
<gene>
    <name evidence="3" type="ORF">NCGR_LOCUS55621</name>
</gene>
<name>A0A811RRD5_9POAL</name>
<sequence>MEKIQATLASANSQIQALMRTTEHHASQVERATPAIAENERLKESVKALEKMLADAHSDKKAVQARVKQLESENLALTDQLSMAEAKLTTVFEELSTVGPNSPLSPNGEMHPNPLLRANRALLASRSRSIPMAPRKNTRKDRDVYVLDPPSLDWPTSVEGSRRPRGTTEMAVVMGGGRPSEPADEEEEVAAFRCRRGLRSDKQLVQEGLANKKRKRRPASSSQP</sequence>
<evidence type="ECO:0000313" key="4">
    <source>
        <dbReference type="Proteomes" id="UP000604825"/>
    </source>
</evidence>
<evidence type="ECO:0000313" key="3">
    <source>
        <dbReference type="EMBL" id="CAD6272346.1"/>
    </source>
</evidence>
<reference evidence="3" key="1">
    <citation type="submission" date="2020-10" db="EMBL/GenBank/DDBJ databases">
        <authorList>
            <person name="Han B."/>
            <person name="Lu T."/>
            <person name="Zhao Q."/>
            <person name="Huang X."/>
            <person name="Zhao Y."/>
        </authorList>
    </citation>
    <scope>NUCLEOTIDE SEQUENCE</scope>
</reference>
<feature type="coiled-coil region" evidence="1">
    <location>
        <begin position="1"/>
        <end position="87"/>
    </location>
</feature>
<proteinExistence type="predicted"/>
<keyword evidence="4" id="KW-1185">Reference proteome</keyword>
<keyword evidence="1" id="KW-0175">Coiled coil</keyword>